<dbReference type="InterPro" id="IPR011059">
    <property type="entry name" value="Metal-dep_hydrolase_composite"/>
</dbReference>
<dbReference type="Gene3D" id="3.20.20.140">
    <property type="entry name" value="Metal-dependent hydrolases"/>
    <property type="match status" value="1"/>
</dbReference>
<dbReference type="Pfam" id="PF12890">
    <property type="entry name" value="DHOase"/>
    <property type="match status" value="1"/>
</dbReference>
<sequence>MSILFQGLKMITSSGIQKAQDFIFQEGKLIPAANEDYSKSYDVLDCSGSFASQGWIDLRCGLGEPGLEYKETIHSLCDSLTASGFAGAVVMPNTEPVIQSKNEVDYLLNKSKKYKAELYVQGAVTKDTDGENLTEILDMHHQSDVTIFGDGTRTLANGDRLMKILQYLQKFNGVLFDHAYDPLLAIFGQMHEGDHSTRLGMKGIPNLAEDVAIQRNIEILKYTGGRLHFQTVSTSKGVELIRAAKKEGLNITCDVSIYQLIFTDQDLLDFNPDYKVKPPFRGEKDRSALIEGLKDGTIDAIVSNHQPQDYDSKFMEFDLAAFGMIGLQTFLPAMVKLESELSWETLIQKVTEAPRSIIQKENDSWTIFDPNEKWTYSRKSNKSLSQNSPWFGQELTGKVKFVIQKGELIKIDE</sequence>
<dbReference type="Gene3D" id="2.30.40.10">
    <property type="entry name" value="Urease, subunit C, domain 1"/>
    <property type="match status" value="1"/>
</dbReference>
<dbReference type="PANTHER" id="PTHR43668">
    <property type="entry name" value="ALLANTOINASE"/>
    <property type="match status" value="1"/>
</dbReference>
<gene>
    <name evidence="3" type="ORF">J0A69_20885</name>
</gene>
<name>A0ABS3CLD3_9BACT</name>
<dbReference type="InterPro" id="IPR024403">
    <property type="entry name" value="DHOase_cat"/>
</dbReference>
<dbReference type="CDD" id="cd01317">
    <property type="entry name" value="DHOase_IIa"/>
    <property type="match status" value="1"/>
</dbReference>
<evidence type="ECO:0000256" key="1">
    <source>
        <dbReference type="ARBA" id="ARBA00022975"/>
    </source>
</evidence>
<accession>A0ABS3CLD3</accession>
<dbReference type="InterPro" id="IPR050138">
    <property type="entry name" value="DHOase/Allantoinase_Hydrolase"/>
</dbReference>
<keyword evidence="1" id="KW-0665">Pyrimidine biosynthesis</keyword>
<dbReference type="SUPFAM" id="SSF51338">
    <property type="entry name" value="Composite domain of metallo-dependent hydrolases"/>
    <property type="match status" value="1"/>
</dbReference>
<dbReference type="SUPFAM" id="SSF51556">
    <property type="entry name" value="Metallo-dependent hydrolases"/>
    <property type="match status" value="1"/>
</dbReference>
<evidence type="ECO:0000313" key="3">
    <source>
        <dbReference type="EMBL" id="MBN7817911.1"/>
    </source>
</evidence>
<evidence type="ECO:0000259" key="2">
    <source>
        <dbReference type="Pfam" id="PF12890"/>
    </source>
</evidence>
<dbReference type="InterPro" id="IPR004722">
    <property type="entry name" value="DHOase"/>
</dbReference>
<feature type="domain" description="Dihydroorotase catalytic" evidence="2">
    <location>
        <begin position="54"/>
        <end position="234"/>
    </location>
</feature>
<dbReference type="PANTHER" id="PTHR43668:SF2">
    <property type="entry name" value="ALLANTOINASE"/>
    <property type="match status" value="1"/>
</dbReference>
<organism evidence="3 4">
    <name type="scientific">Algoriphagus pacificus</name>
    <dbReference type="NCBI Taxonomy" id="2811234"/>
    <lineage>
        <taxon>Bacteria</taxon>
        <taxon>Pseudomonadati</taxon>
        <taxon>Bacteroidota</taxon>
        <taxon>Cytophagia</taxon>
        <taxon>Cytophagales</taxon>
        <taxon>Cyclobacteriaceae</taxon>
        <taxon>Algoriphagus</taxon>
    </lineage>
</organism>
<dbReference type="Proteomes" id="UP000664480">
    <property type="component" value="Unassembled WGS sequence"/>
</dbReference>
<proteinExistence type="predicted"/>
<protein>
    <submittedName>
        <fullName evidence="3">Dihydroorotase</fullName>
    </submittedName>
</protein>
<dbReference type="EMBL" id="JAFKCU010000007">
    <property type="protein sequence ID" value="MBN7817911.1"/>
    <property type="molecule type" value="Genomic_DNA"/>
</dbReference>
<dbReference type="RefSeq" id="WP_206588568.1">
    <property type="nucleotide sequence ID" value="NZ_JAFKCU010000007.1"/>
</dbReference>
<keyword evidence="4" id="KW-1185">Reference proteome</keyword>
<evidence type="ECO:0000313" key="4">
    <source>
        <dbReference type="Proteomes" id="UP000664480"/>
    </source>
</evidence>
<reference evidence="3 4" key="1">
    <citation type="submission" date="2021-03" db="EMBL/GenBank/DDBJ databases">
        <title>novel species isolated from a fishpond in China.</title>
        <authorList>
            <person name="Lu H."/>
            <person name="Cai Z."/>
        </authorList>
    </citation>
    <scope>NUCLEOTIDE SEQUENCE [LARGE SCALE GENOMIC DNA]</scope>
    <source>
        <strain evidence="3 4">YJ13C</strain>
    </source>
</reference>
<comment type="caution">
    <text evidence="3">The sequence shown here is derived from an EMBL/GenBank/DDBJ whole genome shotgun (WGS) entry which is preliminary data.</text>
</comment>
<dbReference type="InterPro" id="IPR032466">
    <property type="entry name" value="Metal_Hydrolase"/>
</dbReference>